<keyword evidence="2" id="KW-1185">Reference proteome</keyword>
<accession>A0A1X0QBE2</accession>
<gene>
    <name evidence="1" type="ORF">HERIO_1097</name>
</gene>
<dbReference type="VEuPathDB" id="MicrosporidiaDB:A0H76_167"/>
<sequence length="131" mass="15536">MYEISKRLKNGFIIAYCKNTSLLISFDICFEYSGNFQLPAFFICRDERIFVKKESYKLKKSENTLFKLIVTGNIQFYDLKQFLPTIFDIKVIKKHNESLFLIENFDYIWFISSEVLGEDEAKTILIKKLNS</sequence>
<dbReference type="Proteomes" id="UP000192356">
    <property type="component" value="Unassembled WGS sequence"/>
</dbReference>
<dbReference type="EMBL" id="LVKB01000047">
    <property type="protein sequence ID" value="ORD97014.1"/>
    <property type="molecule type" value="Genomic_DNA"/>
</dbReference>
<dbReference type="AlphaFoldDB" id="A0A1X0QBE2"/>
<protein>
    <submittedName>
        <fullName evidence="1">Uncharacterized protein</fullName>
    </submittedName>
</protein>
<name>A0A1X0QBE2_9MICR</name>
<evidence type="ECO:0000313" key="2">
    <source>
        <dbReference type="Proteomes" id="UP000192356"/>
    </source>
</evidence>
<proteinExistence type="predicted"/>
<evidence type="ECO:0000313" key="1">
    <source>
        <dbReference type="EMBL" id="ORD97014.1"/>
    </source>
</evidence>
<reference evidence="1 2" key="1">
    <citation type="journal article" date="2017" name="Environ. Microbiol.">
        <title>Decay of the glycolytic pathway and adaptation to intranuclear parasitism within Enterocytozoonidae microsporidia.</title>
        <authorList>
            <person name="Wiredu Boakye D."/>
            <person name="Jaroenlak P."/>
            <person name="Prachumwat A."/>
            <person name="Williams T.A."/>
            <person name="Bateman K.S."/>
            <person name="Itsathitphaisarn O."/>
            <person name="Sritunyalucksana K."/>
            <person name="Paszkiewicz K.H."/>
            <person name="Moore K.A."/>
            <person name="Stentiford G.D."/>
            <person name="Williams B.A."/>
        </authorList>
    </citation>
    <scope>NUCLEOTIDE SEQUENCE [LARGE SCALE GENOMIC DNA]</scope>
    <source>
        <strain evidence="1 2">GB1</strain>
    </source>
</reference>
<dbReference type="OrthoDB" id="2190746at2759"/>
<organism evidence="1 2">
    <name type="scientific">Hepatospora eriocheir</name>
    <dbReference type="NCBI Taxonomy" id="1081669"/>
    <lineage>
        <taxon>Eukaryota</taxon>
        <taxon>Fungi</taxon>
        <taxon>Fungi incertae sedis</taxon>
        <taxon>Microsporidia</taxon>
        <taxon>Hepatosporidae</taxon>
        <taxon>Hepatospora</taxon>
    </lineage>
</organism>
<comment type="caution">
    <text evidence="1">The sequence shown here is derived from an EMBL/GenBank/DDBJ whole genome shotgun (WGS) entry which is preliminary data.</text>
</comment>
<dbReference type="VEuPathDB" id="MicrosporidiaDB:HERIO_1097"/>